<protein>
    <submittedName>
        <fullName evidence="3">Uncharacterized protein</fullName>
    </submittedName>
</protein>
<dbReference type="AlphaFoldDB" id="A0A368FSS6"/>
<keyword evidence="4" id="KW-1185">Reference proteome</keyword>
<feature type="compositionally biased region" description="Low complexity" evidence="1">
    <location>
        <begin position="65"/>
        <end position="76"/>
    </location>
</feature>
<gene>
    <name evidence="3" type="ORF">ANCCAN_18847</name>
</gene>
<name>A0A368FSS6_ANCCA</name>
<sequence>MDFYAVTTFLLLTAQIWAAPPNDERITVTNEQLKDLMRKNDSSYHEKKKLLMKETNEWGEVYTPLTSSPLTSSPPTRTATKLIPLTSSPPTRTATKLIWTERTLGPEELKFLYFGR</sequence>
<dbReference type="EMBL" id="JOJR01000680">
    <property type="protein sequence ID" value="RCN35281.1"/>
    <property type="molecule type" value="Genomic_DNA"/>
</dbReference>
<dbReference type="Proteomes" id="UP000252519">
    <property type="component" value="Unassembled WGS sequence"/>
</dbReference>
<organism evidence="3 4">
    <name type="scientific">Ancylostoma caninum</name>
    <name type="common">Dog hookworm</name>
    <dbReference type="NCBI Taxonomy" id="29170"/>
    <lineage>
        <taxon>Eukaryota</taxon>
        <taxon>Metazoa</taxon>
        <taxon>Ecdysozoa</taxon>
        <taxon>Nematoda</taxon>
        <taxon>Chromadorea</taxon>
        <taxon>Rhabditida</taxon>
        <taxon>Rhabditina</taxon>
        <taxon>Rhabditomorpha</taxon>
        <taxon>Strongyloidea</taxon>
        <taxon>Ancylostomatidae</taxon>
        <taxon>Ancylostomatinae</taxon>
        <taxon>Ancylostoma</taxon>
    </lineage>
</organism>
<keyword evidence="2" id="KW-0732">Signal</keyword>
<accession>A0A368FSS6</accession>
<comment type="caution">
    <text evidence="3">The sequence shown here is derived from an EMBL/GenBank/DDBJ whole genome shotgun (WGS) entry which is preliminary data.</text>
</comment>
<proteinExistence type="predicted"/>
<reference evidence="3 4" key="1">
    <citation type="submission" date="2014-10" db="EMBL/GenBank/DDBJ databases">
        <title>Draft genome of the hookworm Ancylostoma caninum.</title>
        <authorList>
            <person name="Mitreva M."/>
        </authorList>
    </citation>
    <scope>NUCLEOTIDE SEQUENCE [LARGE SCALE GENOMIC DNA]</scope>
    <source>
        <strain evidence="3 4">Baltimore</strain>
    </source>
</reference>
<feature type="signal peptide" evidence="2">
    <location>
        <begin position="1"/>
        <end position="18"/>
    </location>
</feature>
<evidence type="ECO:0000256" key="2">
    <source>
        <dbReference type="SAM" id="SignalP"/>
    </source>
</evidence>
<evidence type="ECO:0000256" key="1">
    <source>
        <dbReference type="SAM" id="MobiDB-lite"/>
    </source>
</evidence>
<evidence type="ECO:0000313" key="4">
    <source>
        <dbReference type="Proteomes" id="UP000252519"/>
    </source>
</evidence>
<feature type="chain" id="PRO_5016975669" evidence="2">
    <location>
        <begin position="19"/>
        <end position="116"/>
    </location>
</feature>
<feature type="region of interest" description="Disordered" evidence="1">
    <location>
        <begin position="65"/>
        <end position="88"/>
    </location>
</feature>
<evidence type="ECO:0000313" key="3">
    <source>
        <dbReference type="EMBL" id="RCN35281.1"/>
    </source>
</evidence>